<feature type="compositionally biased region" description="Polar residues" evidence="1">
    <location>
        <begin position="38"/>
        <end position="59"/>
    </location>
</feature>
<proteinExistence type="predicted"/>
<feature type="region of interest" description="Disordered" evidence="1">
    <location>
        <begin position="1"/>
        <end position="71"/>
    </location>
</feature>
<feature type="compositionally biased region" description="Basic and acidic residues" evidence="1">
    <location>
        <begin position="15"/>
        <end position="25"/>
    </location>
</feature>
<protein>
    <submittedName>
        <fullName evidence="2">Uncharacterized protein</fullName>
    </submittedName>
</protein>
<dbReference type="EMBL" id="GDHC01001814">
    <property type="protein sequence ID" value="JAQ16815.1"/>
    <property type="molecule type" value="Transcribed_RNA"/>
</dbReference>
<feature type="compositionally biased region" description="Polar residues" evidence="1">
    <location>
        <begin position="1"/>
        <end position="10"/>
    </location>
</feature>
<name>A0A146MC50_LYGHE</name>
<evidence type="ECO:0000313" key="2">
    <source>
        <dbReference type="EMBL" id="JAQ16815.1"/>
    </source>
</evidence>
<reference evidence="2" key="1">
    <citation type="journal article" date="2016" name="Gigascience">
        <title>De novo construction of an expanded transcriptome assembly for the western tarnished plant bug, Lygus hesperus.</title>
        <authorList>
            <person name="Tassone E.E."/>
            <person name="Geib S.M."/>
            <person name="Hall B."/>
            <person name="Fabrick J.A."/>
            <person name="Brent C.S."/>
            <person name="Hull J.J."/>
        </authorList>
    </citation>
    <scope>NUCLEOTIDE SEQUENCE</scope>
</reference>
<sequence>MYGVHNSSCSFGGRGWKDTAQRERCYSTASAGAGGPSTVVTGSDVETATMTVQPTQGGSSWDGEAQSEEDRALRRLERNAWESFFQHMTREKMYHRSNGEVRQVSQEEVYSGGKVKKLTTH</sequence>
<accession>A0A146MC50</accession>
<feature type="region of interest" description="Disordered" evidence="1">
    <location>
        <begin position="96"/>
        <end position="121"/>
    </location>
</feature>
<gene>
    <name evidence="2" type="ORF">g.30490</name>
</gene>
<evidence type="ECO:0000256" key="1">
    <source>
        <dbReference type="SAM" id="MobiDB-lite"/>
    </source>
</evidence>
<dbReference type="AlphaFoldDB" id="A0A146MC50"/>
<organism evidence="2">
    <name type="scientific">Lygus hesperus</name>
    <name type="common">Western plant bug</name>
    <dbReference type="NCBI Taxonomy" id="30085"/>
    <lineage>
        <taxon>Eukaryota</taxon>
        <taxon>Metazoa</taxon>
        <taxon>Ecdysozoa</taxon>
        <taxon>Arthropoda</taxon>
        <taxon>Hexapoda</taxon>
        <taxon>Insecta</taxon>
        <taxon>Pterygota</taxon>
        <taxon>Neoptera</taxon>
        <taxon>Paraneoptera</taxon>
        <taxon>Hemiptera</taxon>
        <taxon>Heteroptera</taxon>
        <taxon>Panheteroptera</taxon>
        <taxon>Cimicomorpha</taxon>
        <taxon>Miridae</taxon>
        <taxon>Mirini</taxon>
        <taxon>Lygus</taxon>
    </lineage>
</organism>